<gene>
    <name evidence="5" type="ORF">H6P81_002612</name>
</gene>
<feature type="compositionally biased region" description="Low complexity" evidence="4">
    <location>
        <begin position="122"/>
        <end position="141"/>
    </location>
</feature>
<accession>A0AAV7FBX6</accession>
<dbReference type="InterPro" id="IPR005202">
    <property type="entry name" value="TF_GRAS"/>
</dbReference>
<feature type="region of interest" description="SAW" evidence="3">
    <location>
        <begin position="462"/>
        <end position="537"/>
    </location>
</feature>
<evidence type="ECO:0000256" key="4">
    <source>
        <dbReference type="SAM" id="MobiDB-lite"/>
    </source>
</evidence>
<protein>
    <recommendedName>
        <fullName evidence="7">Nodulation signaling pathway 1-like protein</fullName>
    </recommendedName>
</protein>
<dbReference type="Pfam" id="PF03514">
    <property type="entry name" value="GRAS"/>
    <property type="match status" value="1"/>
</dbReference>
<evidence type="ECO:0000313" key="6">
    <source>
        <dbReference type="Proteomes" id="UP000825729"/>
    </source>
</evidence>
<dbReference type="PROSITE" id="PS50985">
    <property type="entry name" value="GRAS"/>
    <property type="match status" value="1"/>
</dbReference>
<evidence type="ECO:0000256" key="3">
    <source>
        <dbReference type="PROSITE-ProRule" id="PRU01191"/>
    </source>
</evidence>
<feature type="region of interest" description="Disordered" evidence="4">
    <location>
        <begin position="66"/>
        <end position="142"/>
    </location>
</feature>
<evidence type="ECO:0000313" key="5">
    <source>
        <dbReference type="EMBL" id="KAG9458104.1"/>
    </source>
</evidence>
<name>A0AAV7FBX6_ARIFI</name>
<evidence type="ECO:0008006" key="7">
    <source>
        <dbReference type="Google" id="ProtNLM"/>
    </source>
</evidence>
<comment type="caution">
    <text evidence="5">The sequence shown here is derived from an EMBL/GenBank/DDBJ whole genome shotgun (WGS) entry which is preliminary data.</text>
</comment>
<proteinExistence type="inferred from homology"/>
<dbReference type="Proteomes" id="UP000825729">
    <property type="component" value="Unassembled WGS sequence"/>
</dbReference>
<dbReference type="EMBL" id="JAINDJ010000002">
    <property type="protein sequence ID" value="KAG9458104.1"/>
    <property type="molecule type" value="Genomic_DNA"/>
</dbReference>
<sequence length="547" mass="59408">MTIEEVEQTNPTSDHLLDWLNDSISIVPSILDDPYACQWWEPDRDPADDLGLLSEVVSRPTISEIAAAGRAGSGHGHSSNISPSKKRKPNPNSASIDQRRKIIISHGDDREDRRVSRRTTQNGKKPPGAKNNGGNNGNGSNKEARWAEQLLNPCAEAIAAGNASRVQHYLCVLQELASVSGDANYRLAAHGLRALTRHVSAPSGGATPPFPASVFASTDPKVFHDSLIRFNEISPWFSFPNAVANASIVQMLSSEGYMGRGTLRIIDIGVSHGVQWPTLLEALTRRPGGPPSLVRLTVVVPPAESQSPAVPFSLGPPGDDFPSRLLRFAKRIDLNLQIETLEAGLEALLQAPKREEEILVVCAQFRLHELGHGGHHGGQGKRDEDERGEFLRRVRGLGPDLVVVSEEEGDECGCSRCGGFAVGFSRRVGVLWRFLDSTSAAFKGRECVERRVMEGEAATALGGANDMMKEGRRGWCDRLRRAGFVAEAFGEDAVDGGRALLKKYDGNWEMKMDEEESVGGVCLCWKGQPVSFCSLWKLPDPNAAGES</sequence>
<evidence type="ECO:0000256" key="2">
    <source>
        <dbReference type="ARBA" id="ARBA00023163"/>
    </source>
</evidence>
<comment type="caution">
    <text evidence="3">Lacks conserved residue(s) required for the propagation of feature annotation.</text>
</comment>
<evidence type="ECO:0000256" key="1">
    <source>
        <dbReference type="ARBA" id="ARBA00023015"/>
    </source>
</evidence>
<comment type="similarity">
    <text evidence="3">Belongs to the GRAS family.</text>
</comment>
<keyword evidence="1" id="KW-0805">Transcription regulation</keyword>
<dbReference type="PANTHER" id="PTHR31636">
    <property type="entry name" value="OSJNBA0084A10.13 PROTEIN-RELATED"/>
    <property type="match status" value="1"/>
</dbReference>
<keyword evidence="6" id="KW-1185">Reference proteome</keyword>
<dbReference type="AlphaFoldDB" id="A0AAV7FBX6"/>
<keyword evidence="2" id="KW-0804">Transcription</keyword>
<reference evidence="5 6" key="1">
    <citation type="submission" date="2021-07" db="EMBL/GenBank/DDBJ databases">
        <title>The Aristolochia fimbriata genome: insights into angiosperm evolution, floral development and chemical biosynthesis.</title>
        <authorList>
            <person name="Jiao Y."/>
        </authorList>
    </citation>
    <scope>NUCLEOTIDE SEQUENCE [LARGE SCALE GENOMIC DNA]</scope>
    <source>
        <strain evidence="5">IBCAS-2021</strain>
        <tissue evidence="5">Leaf</tissue>
    </source>
</reference>
<organism evidence="5 6">
    <name type="scientific">Aristolochia fimbriata</name>
    <name type="common">White veined hardy Dutchman's pipe vine</name>
    <dbReference type="NCBI Taxonomy" id="158543"/>
    <lineage>
        <taxon>Eukaryota</taxon>
        <taxon>Viridiplantae</taxon>
        <taxon>Streptophyta</taxon>
        <taxon>Embryophyta</taxon>
        <taxon>Tracheophyta</taxon>
        <taxon>Spermatophyta</taxon>
        <taxon>Magnoliopsida</taxon>
        <taxon>Magnoliidae</taxon>
        <taxon>Piperales</taxon>
        <taxon>Aristolochiaceae</taxon>
        <taxon>Aristolochia</taxon>
    </lineage>
</organism>